<accession>A0A969WHH5</accession>
<dbReference type="RefSeq" id="WP_168150073.1">
    <property type="nucleotide sequence ID" value="NZ_JAAVXB010000021.1"/>
</dbReference>
<sequence length="407" mass="44932">MTSELFVWIWLPQAVEPVVCGRLWAESGMVRFIYGRSYRARRDAIALMPERMPLDERIHLARRAGQVPAAIADAAPDAWGRRVIEYRRKSGELPELDYLADSRGDRIGALHFQTQADRFVPSTLAPARLDDLLQAAEVLERQQPLPAELAAALEHGTSIGGARPKATLMDGHRPLIAKFSSTTDRWSVVRAEWACMRLAARCGIRTAATSLVSVAGKDVLLVERFDREPAASGALLRRSMLSALTLLDLDDTEARLASYPALAELLHRLAANGRDDARQLFRRMVFNILVGNTDDHAKNHAAFWDGQWLRLTPAYDLLPMPRVGQEAAQAMQVGAAGRTATMANALSEAGRFALTPSQAREIVDEVEATIAAHWRSEFQACEVPQPQIDRLDGVAILSPVARLRTPL</sequence>
<evidence type="ECO:0000313" key="7">
    <source>
        <dbReference type="Proteomes" id="UP000653472"/>
    </source>
</evidence>
<reference evidence="6" key="1">
    <citation type="submission" date="2020-03" db="EMBL/GenBank/DDBJ databases">
        <title>Solimonas marina sp. nov., isolated from deep seawater of the Pacific Ocean.</title>
        <authorList>
            <person name="Liu X."/>
            <person name="Lai Q."/>
            <person name="Sun F."/>
            <person name="Gai Y."/>
            <person name="Li G."/>
            <person name="Shao Z."/>
        </authorList>
    </citation>
    <scope>NUCLEOTIDE SEQUENCE</scope>
    <source>
        <strain evidence="6">C16B3</strain>
    </source>
</reference>
<comment type="similarity">
    <text evidence="1">Belongs to the HipA Ser/Thr kinase family.</text>
</comment>
<comment type="caution">
    <text evidence="6">The sequence shown here is derived from an EMBL/GenBank/DDBJ whole genome shotgun (WGS) entry which is preliminary data.</text>
</comment>
<protein>
    <submittedName>
        <fullName evidence="6">HipA domain-containing protein</fullName>
    </submittedName>
</protein>
<dbReference type="Pfam" id="PF13657">
    <property type="entry name" value="Couple_hipA"/>
    <property type="match status" value="1"/>
</dbReference>
<dbReference type="EMBL" id="JAAVXB010000021">
    <property type="protein sequence ID" value="NKF24765.1"/>
    <property type="molecule type" value="Genomic_DNA"/>
</dbReference>
<evidence type="ECO:0000313" key="6">
    <source>
        <dbReference type="EMBL" id="NKF24765.1"/>
    </source>
</evidence>
<evidence type="ECO:0000259" key="5">
    <source>
        <dbReference type="Pfam" id="PF13657"/>
    </source>
</evidence>
<dbReference type="Proteomes" id="UP000653472">
    <property type="component" value="Unassembled WGS sequence"/>
</dbReference>
<gene>
    <name evidence="6" type="ORF">G7Y82_20860</name>
</gene>
<evidence type="ECO:0000259" key="4">
    <source>
        <dbReference type="Pfam" id="PF07804"/>
    </source>
</evidence>
<dbReference type="InterPro" id="IPR012893">
    <property type="entry name" value="HipA-like_C"/>
</dbReference>
<evidence type="ECO:0000256" key="3">
    <source>
        <dbReference type="ARBA" id="ARBA00022777"/>
    </source>
</evidence>
<dbReference type="GO" id="GO:0005829">
    <property type="term" value="C:cytosol"/>
    <property type="evidence" value="ECO:0007669"/>
    <property type="project" value="TreeGrafter"/>
</dbReference>
<keyword evidence="3" id="KW-0418">Kinase</keyword>
<dbReference type="InterPro" id="IPR017508">
    <property type="entry name" value="HipA_N1"/>
</dbReference>
<evidence type="ECO:0000256" key="2">
    <source>
        <dbReference type="ARBA" id="ARBA00022679"/>
    </source>
</evidence>
<dbReference type="InterPro" id="IPR052028">
    <property type="entry name" value="HipA_Ser/Thr_kinase"/>
</dbReference>
<dbReference type="GO" id="GO:0004674">
    <property type="term" value="F:protein serine/threonine kinase activity"/>
    <property type="evidence" value="ECO:0007669"/>
    <property type="project" value="TreeGrafter"/>
</dbReference>
<organism evidence="6 7">
    <name type="scientific">Solimonas marina</name>
    <dbReference type="NCBI Taxonomy" id="2714601"/>
    <lineage>
        <taxon>Bacteria</taxon>
        <taxon>Pseudomonadati</taxon>
        <taxon>Pseudomonadota</taxon>
        <taxon>Gammaproteobacteria</taxon>
        <taxon>Nevskiales</taxon>
        <taxon>Nevskiaceae</taxon>
        <taxon>Solimonas</taxon>
    </lineage>
</organism>
<keyword evidence="7" id="KW-1185">Reference proteome</keyword>
<proteinExistence type="inferred from homology"/>
<keyword evidence="2" id="KW-0808">Transferase</keyword>
<dbReference type="Pfam" id="PF07804">
    <property type="entry name" value="HipA_C"/>
    <property type="match status" value="1"/>
</dbReference>
<feature type="domain" description="HipA-like C-terminal" evidence="4">
    <location>
        <begin position="157"/>
        <end position="374"/>
    </location>
</feature>
<dbReference type="PANTHER" id="PTHR37419:SF8">
    <property type="entry name" value="TOXIN YJJJ"/>
    <property type="match status" value="1"/>
</dbReference>
<name>A0A969WHH5_9GAMM</name>
<dbReference type="PANTHER" id="PTHR37419">
    <property type="entry name" value="SERINE/THREONINE-PROTEIN KINASE TOXIN HIPA"/>
    <property type="match status" value="1"/>
</dbReference>
<evidence type="ECO:0000256" key="1">
    <source>
        <dbReference type="ARBA" id="ARBA00010164"/>
    </source>
</evidence>
<dbReference type="AlphaFoldDB" id="A0A969WHH5"/>
<feature type="domain" description="HipA N-terminal subdomain 1" evidence="5">
    <location>
        <begin position="20"/>
        <end position="112"/>
    </location>
</feature>